<dbReference type="InterPro" id="IPR029787">
    <property type="entry name" value="Nucleotide_cyclase"/>
</dbReference>
<dbReference type="GO" id="GO:0005886">
    <property type="term" value="C:plasma membrane"/>
    <property type="evidence" value="ECO:0007669"/>
    <property type="project" value="TreeGrafter"/>
</dbReference>
<gene>
    <name evidence="4" type="ORF">ABWT76_006001</name>
</gene>
<keyword evidence="4" id="KW-0808">Transferase</keyword>
<feature type="domain" description="Response regulatory" evidence="2">
    <location>
        <begin position="18"/>
        <end position="134"/>
    </location>
</feature>
<dbReference type="SMART" id="SM00448">
    <property type="entry name" value="REC"/>
    <property type="match status" value="1"/>
</dbReference>
<dbReference type="FunFam" id="3.30.70.270:FF:000001">
    <property type="entry name" value="Diguanylate cyclase domain protein"/>
    <property type="match status" value="1"/>
</dbReference>
<protein>
    <submittedName>
        <fullName evidence="4">Diguanylate cyclase</fullName>
        <ecNumber evidence="4">2.7.7.65</ecNumber>
    </submittedName>
</protein>
<dbReference type="GO" id="GO:0043709">
    <property type="term" value="P:cell adhesion involved in single-species biofilm formation"/>
    <property type="evidence" value="ECO:0007669"/>
    <property type="project" value="TreeGrafter"/>
</dbReference>
<dbReference type="GO" id="GO:0000160">
    <property type="term" value="P:phosphorelay signal transduction system"/>
    <property type="evidence" value="ECO:0007669"/>
    <property type="project" value="InterPro"/>
</dbReference>
<dbReference type="Gene3D" id="3.30.70.270">
    <property type="match status" value="1"/>
</dbReference>
<dbReference type="InterPro" id="IPR050469">
    <property type="entry name" value="Diguanylate_Cyclase"/>
</dbReference>
<keyword evidence="4" id="KW-0548">Nucleotidyltransferase</keyword>
<feature type="domain" description="GGDEF" evidence="3">
    <location>
        <begin position="184"/>
        <end position="317"/>
    </location>
</feature>
<keyword evidence="1" id="KW-0597">Phosphoprotein</keyword>
<dbReference type="PANTHER" id="PTHR45138:SF9">
    <property type="entry name" value="DIGUANYLATE CYCLASE DGCM-RELATED"/>
    <property type="match status" value="1"/>
</dbReference>
<proteinExistence type="predicted"/>
<dbReference type="CDD" id="cd01949">
    <property type="entry name" value="GGDEF"/>
    <property type="match status" value="1"/>
</dbReference>
<dbReference type="EMBL" id="CP159837">
    <property type="protein sequence ID" value="XCM37182.1"/>
    <property type="molecule type" value="Genomic_DNA"/>
</dbReference>
<feature type="modified residue" description="4-aspartylphosphate" evidence="1">
    <location>
        <position position="67"/>
    </location>
</feature>
<dbReference type="GO" id="GO:0052621">
    <property type="term" value="F:diguanylate cyclase activity"/>
    <property type="evidence" value="ECO:0007669"/>
    <property type="project" value="UniProtKB-EC"/>
</dbReference>
<dbReference type="PROSITE" id="PS50887">
    <property type="entry name" value="GGDEF"/>
    <property type="match status" value="1"/>
</dbReference>
<dbReference type="PANTHER" id="PTHR45138">
    <property type="entry name" value="REGULATORY COMPONENTS OF SENSORY TRANSDUCTION SYSTEM"/>
    <property type="match status" value="1"/>
</dbReference>
<sequence>MMDPLWFQVKSFNPKEFLVLIVDDVRSNLKVVGAILDRVGYSTTFATSGEQAFERMKKSKPDLILMDIMMPEMDGIEVCKKIKGISQYEEIPIIFVTASHENKMIMEAFKQGAVDYITKPFKSGELLARVKIHLELKYTRDELRKNLIELNKLATTDGLTGVLNRRHLFILAEQEFNRVCRYGNSFSVFILDVDYFKMINDTYGHTVGDETLKAIAQTTQSLLRNVDLFGRFGGEEFVGFLPETNSEDAFKVAERIRQTIANLNLEIDNNILRITVSIGLATYASTDPDIDEMLKRADLALYEAKRRGRNQVLVYQDNLS</sequence>
<dbReference type="InterPro" id="IPR000160">
    <property type="entry name" value="GGDEF_dom"/>
</dbReference>
<evidence type="ECO:0000259" key="2">
    <source>
        <dbReference type="PROSITE" id="PS50110"/>
    </source>
</evidence>
<reference evidence="4" key="1">
    <citation type="submission" date="2024-07" db="EMBL/GenBank/DDBJ databases">
        <authorList>
            <person name="Kim Y.J."/>
            <person name="Jeong J.Y."/>
        </authorList>
    </citation>
    <scope>NUCLEOTIDE SEQUENCE</scope>
    <source>
        <strain evidence="4">GIHE-MW2</strain>
    </source>
</reference>
<dbReference type="NCBIfam" id="TIGR00254">
    <property type="entry name" value="GGDEF"/>
    <property type="match status" value="1"/>
</dbReference>
<dbReference type="GO" id="GO:1902201">
    <property type="term" value="P:negative regulation of bacterial-type flagellum-dependent cell motility"/>
    <property type="evidence" value="ECO:0007669"/>
    <property type="project" value="TreeGrafter"/>
</dbReference>
<organism evidence="4">
    <name type="scientific">Planktothricoides raciborskii GIHE-MW2</name>
    <dbReference type="NCBI Taxonomy" id="2792601"/>
    <lineage>
        <taxon>Bacteria</taxon>
        <taxon>Bacillati</taxon>
        <taxon>Cyanobacteriota</taxon>
        <taxon>Cyanophyceae</taxon>
        <taxon>Oscillatoriophycideae</taxon>
        <taxon>Oscillatoriales</taxon>
        <taxon>Oscillatoriaceae</taxon>
        <taxon>Planktothricoides</taxon>
    </lineage>
</organism>
<evidence type="ECO:0000256" key="1">
    <source>
        <dbReference type="PROSITE-ProRule" id="PRU00169"/>
    </source>
</evidence>
<dbReference type="Gene3D" id="3.40.50.2300">
    <property type="match status" value="1"/>
</dbReference>
<accession>A0AAU8JEE4</accession>
<dbReference type="InterPro" id="IPR043128">
    <property type="entry name" value="Rev_trsase/Diguanyl_cyclase"/>
</dbReference>
<dbReference type="Pfam" id="PF00990">
    <property type="entry name" value="GGDEF"/>
    <property type="match status" value="1"/>
</dbReference>
<dbReference type="RefSeq" id="WP_242049874.1">
    <property type="nucleotide sequence ID" value="NZ_CP159837.1"/>
</dbReference>
<dbReference type="EC" id="2.7.7.65" evidence="4"/>
<dbReference type="AlphaFoldDB" id="A0AAU8JEE4"/>
<dbReference type="SUPFAM" id="SSF52172">
    <property type="entry name" value="CheY-like"/>
    <property type="match status" value="1"/>
</dbReference>
<evidence type="ECO:0000313" key="4">
    <source>
        <dbReference type="EMBL" id="XCM37182.1"/>
    </source>
</evidence>
<evidence type="ECO:0000259" key="3">
    <source>
        <dbReference type="PROSITE" id="PS50887"/>
    </source>
</evidence>
<dbReference type="SUPFAM" id="SSF55073">
    <property type="entry name" value="Nucleotide cyclase"/>
    <property type="match status" value="1"/>
</dbReference>
<dbReference type="InterPro" id="IPR011006">
    <property type="entry name" value="CheY-like_superfamily"/>
</dbReference>
<name>A0AAU8JEE4_9CYAN</name>
<dbReference type="Pfam" id="PF00072">
    <property type="entry name" value="Response_reg"/>
    <property type="match status" value="1"/>
</dbReference>
<dbReference type="PROSITE" id="PS50110">
    <property type="entry name" value="RESPONSE_REGULATORY"/>
    <property type="match status" value="1"/>
</dbReference>
<dbReference type="SMART" id="SM00267">
    <property type="entry name" value="GGDEF"/>
    <property type="match status" value="1"/>
</dbReference>
<dbReference type="InterPro" id="IPR001789">
    <property type="entry name" value="Sig_transdc_resp-reg_receiver"/>
</dbReference>